<keyword evidence="9 12" id="KW-0472">Membrane</keyword>
<evidence type="ECO:0000259" key="13">
    <source>
        <dbReference type="PROSITE" id="PS50893"/>
    </source>
</evidence>
<reference evidence="16" key="2">
    <citation type="submission" date="2015-01" db="EMBL/GenBank/DDBJ databases">
        <title>Evolutionary Origins and Diversification of the Mycorrhizal Mutualists.</title>
        <authorList>
            <consortium name="DOE Joint Genome Institute"/>
            <consortium name="Mycorrhizal Genomics Consortium"/>
            <person name="Kohler A."/>
            <person name="Kuo A."/>
            <person name="Nagy L.G."/>
            <person name="Floudas D."/>
            <person name="Copeland A."/>
            <person name="Barry K.W."/>
            <person name="Cichocki N."/>
            <person name="Veneault-Fourrey C."/>
            <person name="LaButti K."/>
            <person name="Lindquist E.A."/>
            <person name="Lipzen A."/>
            <person name="Lundell T."/>
            <person name="Morin E."/>
            <person name="Murat C."/>
            <person name="Riley R."/>
            <person name="Ohm R."/>
            <person name="Sun H."/>
            <person name="Tunlid A."/>
            <person name="Henrissat B."/>
            <person name="Grigoriev I.V."/>
            <person name="Hibbett D.S."/>
            <person name="Martin F."/>
        </authorList>
    </citation>
    <scope>NUCLEOTIDE SEQUENCE [LARGE SCALE GENOMIC DNA]</scope>
    <source>
        <strain evidence="16">F 1598</strain>
    </source>
</reference>
<keyword evidence="10" id="KW-0325">Glycoprotein</keyword>
<feature type="transmembrane region" description="Helical" evidence="12">
    <location>
        <begin position="864"/>
        <end position="883"/>
    </location>
</feature>
<evidence type="ECO:0000256" key="1">
    <source>
        <dbReference type="ARBA" id="ARBA00004651"/>
    </source>
</evidence>
<feature type="transmembrane region" description="Helical" evidence="12">
    <location>
        <begin position="62"/>
        <end position="86"/>
    </location>
</feature>
<feature type="compositionally biased region" description="Basic and acidic residues" evidence="11">
    <location>
        <begin position="1"/>
        <end position="11"/>
    </location>
</feature>
<dbReference type="Pfam" id="PF00664">
    <property type="entry name" value="ABC_membrane"/>
    <property type="match status" value="2"/>
</dbReference>
<keyword evidence="8 12" id="KW-1133">Transmembrane helix</keyword>
<evidence type="ECO:0000256" key="11">
    <source>
        <dbReference type="SAM" id="MobiDB-lite"/>
    </source>
</evidence>
<evidence type="ECO:0000256" key="8">
    <source>
        <dbReference type="ARBA" id="ARBA00022989"/>
    </source>
</evidence>
<evidence type="ECO:0000313" key="15">
    <source>
        <dbReference type="EMBL" id="KIM91784.1"/>
    </source>
</evidence>
<dbReference type="GO" id="GO:0005886">
    <property type="term" value="C:plasma membrane"/>
    <property type="evidence" value="ECO:0007669"/>
    <property type="project" value="UniProtKB-SubCell"/>
</dbReference>
<dbReference type="GO" id="GO:0005524">
    <property type="term" value="F:ATP binding"/>
    <property type="evidence" value="ECO:0007669"/>
    <property type="project" value="UniProtKB-KW"/>
</dbReference>
<feature type="transmembrane region" description="Helical" evidence="12">
    <location>
        <begin position="204"/>
        <end position="223"/>
    </location>
</feature>
<feature type="transmembrane region" description="Helical" evidence="12">
    <location>
        <begin position="306"/>
        <end position="324"/>
    </location>
</feature>
<reference evidence="15 16" key="1">
    <citation type="submission" date="2014-04" db="EMBL/GenBank/DDBJ databases">
        <authorList>
            <consortium name="DOE Joint Genome Institute"/>
            <person name="Kuo A."/>
            <person name="Tarkka M."/>
            <person name="Buscot F."/>
            <person name="Kohler A."/>
            <person name="Nagy L.G."/>
            <person name="Floudas D."/>
            <person name="Copeland A."/>
            <person name="Barry K.W."/>
            <person name="Cichocki N."/>
            <person name="Veneault-Fourrey C."/>
            <person name="LaButti K."/>
            <person name="Lindquist E.A."/>
            <person name="Lipzen A."/>
            <person name="Lundell T."/>
            <person name="Morin E."/>
            <person name="Murat C."/>
            <person name="Sun H."/>
            <person name="Tunlid A."/>
            <person name="Henrissat B."/>
            <person name="Grigoriev I.V."/>
            <person name="Hibbett D.S."/>
            <person name="Martin F."/>
            <person name="Nordberg H.P."/>
            <person name="Cantor M.N."/>
            <person name="Hua S.X."/>
        </authorList>
    </citation>
    <scope>NUCLEOTIDE SEQUENCE [LARGE SCALE GENOMIC DNA]</scope>
    <source>
        <strain evidence="15 16">F 1598</strain>
    </source>
</reference>
<feature type="domain" description="ABC transmembrane type-1" evidence="14">
    <location>
        <begin position="721"/>
        <end position="1005"/>
    </location>
</feature>
<dbReference type="PROSITE" id="PS50929">
    <property type="entry name" value="ABC_TM1F"/>
    <property type="match status" value="2"/>
</dbReference>
<dbReference type="Pfam" id="PF00005">
    <property type="entry name" value="ABC_tran"/>
    <property type="match status" value="2"/>
</dbReference>
<dbReference type="InParanoid" id="A0A0C3GJG6"/>
<feature type="transmembrane region" description="Helical" evidence="12">
    <location>
        <begin position="229"/>
        <end position="250"/>
    </location>
</feature>
<dbReference type="SMART" id="SM00382">
    <property type="entry name" value="AAA"/>
    <property type="match status" value="2"/>
</dbReference>
<evidence type="ECO:0000256" key="4">
    <source>
        <dbReference type="ARBA" id="ARBA00022692"/>
    </source>
</evidence>
<evidence type="ECO:0000256" key="5">
    <source>
        <dbReference type="ARBA" id="ARBA00022737"/>
    </source>
</evidence>
<keyword evidence="16" id="KW-1185">Reference proteome</keyword>
<evidence type="ECO:0000259" key="14">
    <source>
        <dbReference type="PROSITE" id="PS50929"/>
    </source>
</evidence>
<feature type="transmembrane region" description="Helical" evidence="12">
    <location>
        <begin position="762"/>
        <end position="789"/>
    </location>
</feature>
<dbReference type="PROSITE" id="PS00211">
    <property type="entry name" value="ABC_TRANSPORTER_1"/>
    <property type="match status" value="2"/>
</dbReference>
<feature type="region of interest" description="Disordered" evidence="11">
    <location>
        <begin position="1"/>
        <end position="30"/>
    </location>
</feature>
<dbReference type="SUPFAM" id="SSF52540">
    <property type="entry name" value="P-loop containing nucleoside triphosphate hydrolases"/>
    <property type="match status" value="2"/>
</dbReference>
<keyword evidence="6" id="KW-0547">Nucleotide-binding</keyword>
<dbReference type="FunFam" id="3.40.50.300:FF:000916">
    <property type="entry name" value="ABC transporter B family member 9"/>
    <property type="match status" value="1"/>
</dbReference>
<evidence type="ECO:0000256" key="3">
    <source>
        <dbReference type="ARBA" id="ARBA00022448"/>
    </source>
</evidence>
<organism evidence="15 16">
    <name type="scientific">Piloderma croceum (strain F 1598)</name>
    <dbReference type="NCBI Taxonomy" id="765440"/>
    <lineage>
        <taxon>Eukaryota</taxon>
        <taxon>Fungi</taxon>
        <taxon>Dikarya</taxon>
        <taxon>Basidiomycota</taxon>
        <taxon>Agaricomycotina</taxon>
        <taxon>Agaricomycetes</taxon>
        <taxon>Agaricomycetidae</taxon>
        <taxon>Atheliales</taxon>
        <taxon>Atheliaceae</taxon>
        <taxon>Piloderma</taxon>
    </lineage>
</organism>
<dbReference type="InterPro" id="IPR039421">
    <property type="entry name" value="Type_1_exporter"/>
</dbReference>
<evidence type="ECO:0000256" key="6">
    <source>
        <dbReference type="ARBA" id="ARBA00022741"/>
    </source>
</evidence>
<evidence type="ECO:0000256" key="9">
    <source>
        <dbReference type="ARBA" id="ARBA00023136"/>
    </source>
</evidence>
<dbReference type="Gene3D" id="1.20.1560.10">
    <property type="entry name" value="ABC transporter type 1, transmembrane domain"/>
    <property type="match status" value="1"/>
</dbReference>
<dbReference type="STRING" id="765440.A0A0C3GJG6"/>
<dbReference type="FunFam" id="1.20.1560.10:FF:000102">
    <property type="entry name" value="ABC multidrug transporter Mdr1"/>
    <property type="match status" value="1"/>
</dbReference>
<name>A0A0C3GJG6_PILCF</name>
<proteinExistence type="inferred from homology"/>
<dbReference type="EMBL" id="KN832971">
    <property type="protein sequence ID" value="KIM91784.1"/>
    <property type="molecule type" value="Genomic_DNA"/>
</dbReference>
<dbReference type="PANTHER" id="PTHR43394:SF27">
    <property type="entry name" value="ATP-DEPENDENT TRANSLOCASE ABCB1-LIKE"/>
    <property type="match status" value="1"/>
</dbReference>
<accession>A0A0C3GJG6</accession>
<dbReference type="CDD" id="cd03249">
    <property type="entry name" value="ABC_MTABC3_MDL1_MDL2"/>
    <property type="match status" value="2"/>
</dbReference>
<gene>
    <name evidence="15" type="ORF">PILCRDRAFT_94394</name>
</gene>
<dbReference type="FunCoup" id="A0A0C3GJG6">
    <property type="interactions" value="16"/>
</dbReference>
<feature type="transmembrane region" description="Helical" evidence="12">
    <location>
        <begin position="833"/>
        <end position="858"/>
    </location>
</feature>
<sequence>MAPEPFDEKAGDIIVPDKTPTHFTSERNTTGDDVTGLDAPVLTDVAPVSLAGLFRFTTRFELMLNVVGLIAAAGAGAAQPLMTLIFGNLVQSFVNFGTILAKIKTGDPTAQAELPAAAASFRHVAAQDAAILVYIGIATFFCTFVYMHIWVYTGEIGAKRLREHYLQAVLRQDIAFFDNVGAGEITTRIQTDTHLVQQGTSEKAAMVVFYLAAFSTGFILAYIRSWRLALAMSSILPCIAAVGGIMNKFVSRYMQMSRQYIADGGNIAEEVISTIRTAQAFGTQNALAVLYNMHVDKATKVEIKSAIFRGGSFAAFFFVLYSAYGLAFDFGTTLINEGHATAGAVVNVFMAIVIGSISLAQLAPEMDAVTFGRGAAAKLYQTIDHVPDIDSYNPSGLKPERVEGHITFENVKFNYPSRPNVAVVKDLSVSFPAGKTAALVGASGSGKSTVIALVERFYDPLSGVVKLDGVDLKELNIKWLRTQIGLVSQEPTLFSTTIKTNVAHGLIGTVHEHSSVEKKFALIKNACVKANADGFINDMPNGYDTMVGERGFLMSGGQKQRIAIARAIVSDPRILLLDEATSALDTQSEGIVQDALDKAAAGRTTITIAHRLSTIKDADRIFVIGDGAILEQGTHSELLHHENGPYSSLVAAQKLRDQREVEIRESDSDTISTHGEDITKKANDDVYVGRRNSAPSLASDLIQQKTKLRDTPKDNYSLPYLFVRMVSGMVFPAYGVVFSKGINGFSDLDPHTRRHDGDRTALWLFLIAIISTFTIGIQNYMVAAAAATLTAKIRTLSFRAILRQDIEFFDKDENSTGGLTASLSDNAQKISGLAGITLATIVQSCSTVLSGLILGLIFVWKVGLVALACLPVVISAGFIRLRVVVLKDQKNKKAHEESAQIACEAAGAIRTVASLTREGDCARIYSESLEEPLRQSSKSALWSNMLFAMSQSASFYVIAVVFWYGSRLVASLEYSTFQFFVGLMCSVFGAIQAGNVFAYVPDISSAKGASSDVVQLLDSRPEIDAESTEGKKVVTENVRGQIRLENVHFRYPTRPGVRVLSGLSLEVQPGTYIALVGASGSGKSTIIQLIERFYDPLSGQIYLDDEPISELNIQEYRKQIALVSQEPTLYAGTIRFNILLGAIKPVSEVMQDEIVLACRNANILDFINSLPDGFNTEVGGKGSQLSGGQKQRIAIARALLRNPKVLLLDEATSALDSTSEMVVQDALDHAAKGRTTIAIAHRLSTIQNADCIYFIKDGTVCEFGTHDELLQMRGKYYEYVQLQGLKSRK</sequence>
<dbReference type="InterPro" id="IPR036640">
    <property type="entry name" value="ABC1_TM_sf"/>
</dbReference>
<dbReference type="InterPro" id="IPR003439">
    <property type="entry name" value="ABC_transporter-like_ATP-bd"/>
</dbReference>
<keyword evidence="7" id="KW-0067">ATP-binding</keyword>
<keyword evidence="4 12" id="KW-0812">Transmembrane</keyword>
<feature type="transmembrane region" description="Helical" evidence="12">
    <location>
        <begin position="131"/>
        <end position="152"/>
    </location>
</feature>
<dbReference type="HOGENOM" id="CLU_000604_17_2_1"/>
<dbReference type="GO" id="GO:0090374">
    <property type="term" value="P:oligopeptide export from mitochondrion"/>
    <property type="evidence" value="ECO:0007669"/>
    <property type="project" value="TreeGrafter"/>
</dbReference>
<dbReference type="GO" id="GO:0015421">
    <property type="term" value="F:ABC-type oligopeptide transporter activity"/>
    <property type="evidence" value="ECO:0007669"/>
    <property type="project" value="TreeGrafter"/>
</dbReference>
<feature type="domain" description="ABC transporter" evidence="13">
    <location>
        <begin position="406"/>
        <end position="651"/>
    </location>
</feature>
<dbReference type="CDD" id="cd18578">
    <property type="entry name" value="ABC_6TM_Pgp_ABCB1_D2_like"/>
    <property type="match status" value="1"/>
</dbReference>
<dbReference type="GO" id="GO:0016887">
    <property type="term" value="F:ATP hydrolysis activity"/>
    <property type="evidence" value="ECO:0007669"/>
    <property type="project" value="InterPro"/>
</dbReference>
<keyword evidence="5" id="KW-0677">Repeat</keyword>
<evidence type="ECO:0000256" key="7">
    <source>
        <dbReference type="ARBA" id="ARBA00022840"/>
    </source>
</evidence>
<dbReference type="CDD" id="cd18577">
    <property type="entry name" value="ABC_6TM_Pgp_ABCB1_D1_like"/>
    <property type="match status" value="1"/>
</dbReference>
<feature type="domain" description="ABC transporter" evidence="13">
    <location>
        <begin position="1042"/>
        <end position="1282"/>
    </location>
</feature>
<protein>
    <recommendedName>
        <fullName evidence="17">P-loop containing nucleoside triphosphate hydrolase protein</fullName>
    </recommendedName>
</protein>
<dbReference type="Gene3D" id="3.40.50.300">
    <property type="entry name" value="P-loop containing nucleotide triphosphate hydrolases"/>
    <property type="match status" value="2"/>
</dbReference>
<dbReference type="GO" id="GO:0005743">
    <property type="term" value="C:mitochondrial inner membrane"/>
    <property type="evidence" value="ECO:0007669"/>
    <property type="project" value="TreeGrafter"/>
</dbReference>
<comment type="subcellular location">
    <subcellularLocation>
        <location evidence="1">Cell membrane</location>
        <topology evidence="1">Multi-pass membrane protein</topology>
    </subcellularLocation>
</comment>
<dbReference type="PROSITE" id="PS50893">
    <property type="entry name" value="ABC_TRANSPORTER_2"/>
    <property type="match status" value="2"/>
</dbReference>
<evidence type="ECO:0000256" key="2">
    <source>
        <dbReference type="ARBA" id="ARBA00007577"/>
    </source>
</evidence>
<dbReference type="PANTHER" id="PTHR43394">
    <property type="entry name" value="ATP-DEPENDENT PERMEASE MDL1, MITOCHONDRIAL"/>
    <property type="match status" value="1"/>
</dbReference>
<dbReference type="InterPro" id="IPR027417">
    <property type="entry name" value="P-loop_NTPase"/>
</dbReference>
<keyword evidence="3" id="KW-0813">Transport</keyword>
<evidence type="ECO:0008006" key="17">
    <source>
        <dbReference type="Google" id="ProtNLM"/>
    </source>
</evidence>
<feature type="domain" description="ABC transmembrane type-1" evidence="14">
    <location>
        <begin position="66"/>
        <end position="364"/>
    </location>
</feature>
<dbReference type="Proteomes" id="UP000054166">
    <property type="component" value="Unassembled WGS sequence"/>
</dbReference>
<feature type="transmembrane region" description="Helical" evidence="12">
    <location>
        <begin position="721"/>
        <end position="742"/>
    </location>
</feature>
<evidence type="ECO:0000256" key="12">
    <source>
        <dbReference type="SAM" id="Phobius"/>
    </source>
</evidence>
<dbReference type="InterPro" id="IPR003593">
    <property type="entry name" value="AAA+_ATPase"/>
</dbReference>
<dbReference type="OrthoDB" id="6500128at2759"/>
<comment type="similarity">
    <text evidence="2">Belongs to the ABC transporter superfamily. ABCB family. Multidrug resistance exporter (TC 3.A.1.201) subfamily.</text>
</comment>
<feature type="transmembrane region" description="Helical" evidence="12">
    <location>
        <begin position="344"/>
        <end position="363"/>
    </location>
</feature>
<evidence type="ECO:0000313" key="16">
    <source>
        <dbReference type="Proteomes" id="UP000054166"/>
    </source>
</evidence>
<feature type="transmembrane region" description="Helical" evidence="12">
    <location>
        <begin position="977"/>
        <end position="1000"/>
    </location>
</feature>
<dbReference type="InterPro" id="IPR017871">
    <property type="entry name" value="ABC_transporter-like_CS"/>
</dbReference>
<dbReference type="FunFam" id="3.40.50.300:FF:000066">
    <property type="entry name" value="ABC transporter B family member 1"/>
    <property type="match status" value="1"/>
</dbReference>
<feature type="compositionally biased region" description="Polar residues" evidence="11">
    <location>
        <begin position="21"/>
        <end position="30"/>
    </location>
</feature>
<dbReference type="SUPFAM" id="SSF90123">
    <property type="entry name" value="ABC transporter transmembrane region"/>
    <property type="match status" value="2"/>
</dbReference>
<feature type="transmembrane region" description="Helical" evidence="12">
    <location>
        <begin position="941"/>
        <end position="965"/>
    </location>
</feature>
<dbReference type="InterPro" id="IPR011527">
    <property type="entry name" value="ABC1_TM_dom"/>
</dbReference>
<evidence type="ECO:0000256" key="10">
    <source>
        <dbReference type="ARBA" id="ARBA00023180"/>
    </source>
</evidence>